<protein>
    <submittedName>
        <fullName evidence="2">Uncharacterized protein</fullName>
    </submittedName>
</protein>
<dbReference type="AlphaFoldDB" id="A0A2H0UDC2"/>
<accession>A0A2H0UDC2</accession>
<dbReference type="Proteomes" id="UP000231192">
    <property type="component" value="Unassembled WGS sequence"/>
</dbReference>
<evidence type="ECO:0000256" key="1">
    <source>
        <dbReference type="SAM" id="MobiDB-lite"/>
    </source>
</evidence>
<comment type="caution">
    <text evidence="2">The sequence shown here is derived from an EMBL/GenBank/DDBJ whole genome shotgun (WGS) entry which is preliminary data.</text>
</comment>
<reference evidence="3" key="1">
    <citation type="submission" date="2017-09" db="EMBL/GenBank/DDBJ databases">
        <title>Depth-based differentiation of microbial function through sediment-hosted aquifers and enrichment of novel symbionts in the deep terrestrial subsurface.</title>
        <authorList>
            <person name="Probst A.J."/>
            <person name="Ladd B."/>
            <person name="Jarett J.K."/>
            <person name="Geller-Mcgrath D.E."/>
            <person name="Sieber C.M.K."/>
            <person name="Emerson J.B."/>
            <person name="Anantharaman K."/>
            <person name="Thomas B.C."/>
            <person name="Malmstrom R."/>
            <person name="Stieglmeier M."/>
            <person name="Klingl A."/>
            <person name="Woyke T."/>
            <person name="Ryan C.M."/>
            <person name="Banfield J.F."/>
        </authorList>
    </citation>
    <scope>NUCLEOTIDE SEQUENCE [LARGE SCALE GENOMIC DNA]</scope>
</reference>
<organism evidence="2 3">
    <name type="scientific">Candidatus Kaiserbacteria bacterium CG10_big_fil_rev_8_21_14_0_10_51_14</name>
    <dbReference type="NCBI Taxonomy" id="1974610"/>
    <lineage>
        <taxon>Bacteria</taxon>
        <taxon>Candidatus Kaiseribacteriota</taxon>
    </lineage>
</organism>
<feature type="compositionally biased region" description="Basic and acidic residues" evidence="1">
    <location>
        <begin position="7"/>
        <end position="21"/>
    </location>
</feature>
<gene>
    <name evidence="2" type="ORF">COU18_03280</name>
</gene>
<sequence>MNAKRSPGKEDKNGSDWNRPRWMEVAPGVFKAASINKRTGNAIPSELQAELEREPVVNKGKKRVTLPRFPRTEWGRVSIRFVDDRAVLLSDGKETKPCDFEGLGCMDNRTEKPDSAWGFLRALAMGGGLTSPIPEKEVREHVKKHKQKVTDILRMIFQNDTDPFETDKGGVYRAKFSVEYPKSESGDAANKKYADIDDVYGEMTAPRDEE</sequence>
<proteinExistence type="predicted"/>
<feature type="region of interest" description="Disordered" evidence="1">
    <location>
        <begin position="1"/>
        <end position="21"/>
    </location>
</feature>
<evidence type="ECO:0000313" key="2">
    <source>
        <dbReference type="EMBL" id="PIR83676.1"/>
    </source>
</evidence>
<name>A0A2H0UDC2_9BACT</name>
<evidence type="ECO:0000313" key="3">
    <source>
        <dbReference type="Proteomes" id="UP000231192"/>
    </source>
</evidence>
<dbReference type="EMBL" id="PFBK01000008">
    <property type="protein sequence ID" value="PIR83676.1"/>
    <property type="molecule type" value="Genomic_DNA"/>
</dbReference>